<dbReference type="AlphaFoldDB" id="U1HF87"/>
<dbReference type="InterPro" id="IPR045863">
    <property type="entry name" value="CorA_TM1_TM2"/>
</dbReference>
<dbReference type="GeneID" id="19242112"/>
<proteinExistence type="predicted"/>
<dbReference type="Pfam" id="PF26616">
    <property type="entry name" value="CorA-like"/>
    <property type="match status" value="1"/>
</dbReference>
<dbReference type="HOGENOM" id="CLU_029947_2_0_1"/>
<sequence>MAASRPYQPPTPDPAVFAGWEQYPANLQNYDPVQTRGIQLNRQITNVASDLFDQYIRVRVIDIVEQGGALTCRRDVYTDAAALRGVISPKANPRIRIISINQSGSITPLQITKELMLQILTRYQVLPEFLEVLLSFGSIPHVAEAGNSNLAVVESDGGTKHTSYQFRYAEENHTPLKPPWSIRQTGVYHQHNTQFDLWILLNPVGGSSLERQLEALERFQSSETLKKITRNPFRLHHLVFDAYIRNWRWHIRYLGEKFEEKSDLAFVFDPNLASYAVVSFDAVQVLRDLHDDVMALSAHCNGDLKVIRVLRRQQMIKADILSLETFSTLLEGYNESLKVLQNRVQNTVELIAYALDTKKQDAAAKLNEHIAGLTTETMDDNATVKLITVFSLIYLPGSFVGTFYGMNFFGYNSKTRRIEIGKNFWIYVMTWIGLTLVTIIFYRLLRMRHDAQKRKTHRLPLVSTKWASEP</sequence>
<feature type="domain" description="CorA-like transporter" evidence="6">
    <location>
        <begin position="19"/>
        <end position="263"/>
    </location>
</feature>
<reference evidence="8" key="1">
    <citation type="journal article" date="2014" name="BMC Genomics">
        <title>Genome characteristics reveal the impact of lichenization on lichen-forming fungus Endocarpon pusillum Hedwig (Verrucariales, Ascomycota).</title>
        <authorList>
            <person name="Wang Y.-Y."/>
            <person name="Liu B."/>
            <person name="Zhang X.-Y."/>
            <person name="Zhou Q.-M."/>
            <person name="Zhang T."/>
            <person name="Li H."/>
            <person name="Yu Y.-F."/>
            <person name="Zhang X.-L."/>
            <person name="Hao X.-Y."/>
            <person name="Wang M."/>
            <person name="Wang L."/>
            <person name="Wei J.-C."/>
        </authorList>
    </citation>
    <scope>NUCLEOTIDE SEQUENCE [LARGE SCALE GENOMIC DNA]</scope>
    <source>
        <strain evidence="8">Z07020 / HMAS-L-300199</strain>
    </source>
</reference>
<keyword evidence="3 5" id="KW-1133">Transmembrane helix</keyword>
<dbReference type="OrthoDB" id="5396681at2759"/>
<evidence type="ECO:0000313" key="8">
    <source>
        <dbReference type="Proteomes" id="UP000019373"/>
    </source>
</evidence>
<dbReference type="SUPFAM" id="SSF144083">
    <property type="entry name" value="Magnesium transport protein CorA, transmembrane region"/>
    <property type="match status" value="1"/>
</dbReference>
<evidence type="ECO:0000256" key="4">
    <source>
        <dbReference type="ARBA" id="ARBA00023136"/>
    </source>
</evidence>
<keyword evidence="4 5" id="KW-0472">Membrane</keyword>
<dbReference type="Proteomes" id="UP000019373">
    <property type="component" value="Unassembled WGS sequence"/>
</dbReference>
<dbReference type="Gene3D" id="1.20.58.340">
    <property type="entry name" value="Magnesium transport protein CorA, transmembrane region"/>
    <property type="match status" value="1"/>
</dbReference>
<dbReference type="GO" id="GO:0016020">
    <property type="term" value="C:membrane"/>
    <property type="evidence" value="ECO:0007669"/>
    <property type="project" value="UniProtKB-SubCell"/>
</dbReference>
<dbReference type="GO" id="GO:0046873">
    <property type="term" value="F:metal ion transmembrane transporter activity"/>
    <property type="evidence" value="ECO:0007669"/>
    <property type="project" value="InterPro"/>
</dbReference>
<protein>
    <recommendedName>
        <fullName evidence="6">CorA-like transporter domain-containing protein</fullName>
    </recommendedName>
</protein>
<accession>U1HF87</accession>
<evidence type="ECO:0000256" key="5">
    <source>
        <dbReference type="SAM" id="Phobius"/>
    </source>
</evidence>
<keyword evidence="2 5" id="KW-0812">Transmembrane</keyword>
<dbReference type="RefSeq" id="XP_007805570.1">
    <property type="nucleotide sequence ID" value="XM_007807379.1"/>
</dbReference>
<organism evidence="7 8">
    <name type="scientific">Endocarpon pusillum (strain Z07020 / HMAS-L-300199)</name>
    <name type="common">Lichen-forming fungus</name>
    <dbReference type="NCBI Taxonomy" id="1263415"/>
    <lineage>
        <taxon>Eukaryota</taxon>
        <taxon>Fungi</taxon>
        <taxon>Dikarya</taxon>
        <taxon>Ascomycota</taxon>
        <taxon>Pezizomycotina</taxon>
        <taxon>Eurotiomycetes</taxon>
        <taxon>Chaetothyriomycetidae</taxon>
        <taxon>Verrucariales</taxon>
        <taxon>Verrucariaceae</taxon>
        <taxon>Endocarpon</taxon>
    </lineage>
</organism>
<evidence type="ECO:0000256" key="2">
    <source>
        <dbReference type="ARBA" id="ARBA00022692"/>
    </source>
</evidence>
<dbReference type="OMA" id="GVYHHRR"/>
<dbReference type="eggNOG" id="ENOG502SAMN">
    <property type="taxonomic scope" value="Eukaryota"/>
</dbReference>
<evidence type="ECO:0000256" key="1">
    <source>
        <dbReference type="ARBA" id="ARBA00004141"/>
    </source>
</evidence>
<name>U1HF87_ENDPU</name>
<feature type="transmembrane region" description="Helical" evidence="5">
    <location>
        <begin position="386"/>
        <end position="404"/>
    </location>
</feature>
<comment type="subcellular location">
    <subcellularLocation>
        <location evidence="1">Membrane</location>
        <topology evidence="1">Multi-pass membrane protein</topology>
    </subcellularLocation>
</comment>
<evidence type="ECO:0000313" key="7">
    <source>
        <dbReference type="EMBL" id="ERF68740.1"/>
    </source>
</evidence>
<evidence type="ECO:0000256" key="3">
    <source>
        <dbReference type="ARBA" id="ARBA00022989"/>
    </source>
</evidence>
<evidence type="ECO:0000259" key="6">
    <source>
        <dbReference type="Pfam" id="PF26616"/>
    </source>
</evidence>
<keyword evidence="8" id="KW-1185">Reference proteome</keyword>
<dbReference type="EMBL" id="KE721494">
    <property type="protein sequence ID" value="ERF68740.1"/>
    <property type="molecule type" value="Genomic_DNA"/>
</dbReference>
<feature type="transmembrane region" description="Helical" evidence="5">
    <location>
        <begin position="424"/>
        <end position="445"/>
    </location>
</feature>
<gene>
    <name evidence="7" type="ORF">EPUS_07227</name>
</gene>
<dbReference type="InterPro" id="IPR058257">
    <property type="entry name" value="CorA-like_dom"/>
</dbReference>